<organism evidence="2 3">
    <name type="scientific">Bugula neritina</name>
    <name type="common">Brown bryozoan</name>
    <name type="synonym">Sertularia neritina</name>
    <dbReference type="NCBI Taxonomy" id="10212"/>
    <lineage>
        <taxon>Eukaryota</taxon>
        <taxon>Metazoa</taxon>
        <taxon>Spiralia</taxon>
        <taxon>Lophotrochozoa</taxon>
        <taxon>Bryozoa</taxon>
        <taxon>Gymnolaemata</taxon>
        <taxon>Cheilostomatida</taxon>
        <taxon>Flustrina</taxon>
        <taxon>Buguloidea</taxon>
        <taxon>Bugulidae</taxon>
        <taxon>Bugula</taxon>
    </lineage>
</organism>
<accession>A0A7J7JZB5</accession>
<protein>
    <submittedName>
        <fullName evidence="2">Uncharacterized protein</fullName>
    </submittedName>
</protein>
<keyword evidence="3" id="KW-1185">Reference proteome</keyword>
<keyword evidence="1" id="KW-0472">Membrane</keyword>
<comment type="caution">
    <text evidence="2">The sequence shown here is derived from an EMBL/GenBank/DDBJ whole genome shotgun (WGS) entry which is preliminary data.</text>
</comment>
<feature type="transmembrane region" description="Helical" evidence="1">
    <location>
        <begin position="64"/>
        <end position="85"/>
    </location>
</feature>
<evidence type="ECO:0000313" key="3">
    <source>
        <dbReference type="Proteomes" id="UP000593567"/>
    </source>
</evidence>
<evidence type="ECO:0000256" key="1">
    <source>
        <dbReference type="SAM" id="Phobius"/>
    </source>
</evidence>
<sequence>MALNLMIMRLMMMNIIMVLILVVVIIMVMIIAVSMNIIIYINIITRLTNNLIYLEDYRVKSYCFPVKIIVLLMAGLVSSAMVCNYNRCLVMTLNRCPINSI</sequence>
<dbReference type="EMBL" id="VXIV02001681">
    <property type="protein sequence ID" value="KAF6030678.1"/>
    <property type="molecule type" value="Genomic_DNA"/>
</dbReference>
<reference evidence="2" key="1">
    <citation type="submission" date="2020-06" db="EMBL/GenBank/DDBJ databases">
        <title>Draft genome of Bugula neritina, a colonial animal packing powerful symbionts and potential medicines.</title>
        <authorList>
            <person name="Rayko M."/>
        </authorList>
    </citation>
    <scope>NUCLEOTIDE SEQUENCE [LARGE SCALE GENOMIC DNA]</scope>
    <source>
        <strain evidence="2">Kwan_BN1</strain>
    </source>
</reference>
<dbReference type="Proteomes" id="UP000593567">
    <property type="component" value="Unassembled WGS sequence"/>
</dbReference>
<keyword evidence="1" id="KW-0812">Transmembrane</keyword>
<proteinExistence type="predicted"/>
<dbReference type="AlphaFoldDB" id="A0A7J7JZB5"/>
<feature type="transmembrane region" description="Helical" evidence="1">
    <location>
        <begin position="12"/>
        <end position="44"/>
    </location>
</feature>
<gene>
    <name evidence="2" type="ORF">EB796_011026</name>
</gene>
<keyword evidence="1" id="KW-1133">Transmembrane helix</keyword>
<name>A0A7J7JZB5_BUGNE</name>
<evidence type="ECO:0000313" key="2">
    <source>
        <dbReference type="EMBL" id="KAF6030678.1"/>
    </source>
</evidence>